<keyword evidence="2 6" id="KW-0378">Hydrolase</keyword>
<keyword evidence="3 6" id="KW-0464">Manganese</keyword>
<dbReference type="EMBL" id="JABEND010000002">
    <property type="protein sequence ID" value="NNG35249.1"/>
    <property type="molecule type" value="Genomic_DNA"/>
</dbReference>
<organism evidence="7 8">
    <name type="scientific">Nakamurella aerolata</name>
    <dbReference type="NCBI Taxonomy" id="1656892"/>
    <lineage>
        <taxon>Bacteria</taxon>
        <taxon>Bacillati</taxon>
        <taxon>Actinomycetota</taxon>
        <taxon>Actinomycetes</taxon>
        <taxon>Nakamurellales</taxon>
        <taxon>Nakamurellaceae</taxon>
        <taxon>Nakamurella</taxon>
    </lineage>
</organism>
<dbReference type="InterPro" id="IPR022830">
    <property type="entry name" value="Indigdn_synthA-like"/>
</dbReference>
<sequence>MSEQLSPAGPPVDAPIAPIVVRADVADALAAGRPVVALESTIISHGLPKDSGFEVAGQIEQAVRDGGATPATIALFDGTAHIGLDEQQRRELVDTPEVAKASIRDLPMVLATRAVGATTVAATSYLAVKAGIEVFATGGLGGVHREAADSWDESADLYALGQIPITVVCAGAKSILDIPATLERLESLSVGVVGYRTDVFPGFYVSRTDHPVPWTVNTPDELAALVRVRRELGLPQGLVVANPIAEDRQLDPAVHDAVLAEALEGLQRNNISGKDVTPYLLAYFHEHTEGASLRANIDLVLANARLAAELAAAAAG</sequence>
<dbReference type="GO" id="GO:0046872">
    <property type="term" value="F:metal ion binding"/>
    <property type="evidence" value="ECO:0007669"/>
    <property type="project" value="UniProtKB-KW"/>
</dbReference>
<dbReference type="InterPro" id="IPR007342">
    <property type="entry name" value="PsuG"/>
</dbReference>
<keyword evidence="8" id="KW-1185">Reference proteome</keyword>
<dbReference type="PANTHER" id="PTHR42909:SF1">
    <property type="entry name" value="CARBOHYDRATE KINASE PFKB DOMAIN-CONTAINING PROTEIN"/>
    <property type="match status" value="1"/>
</dbReference>
<dbReference type="GO" id="GO:0016798">
    <property type="term" value="F:hydrolase activity, acting on glycosyl bonds"/>
    <property type="evidence" value="ECO:0007669"/>
    <property type="project" value="UniProtKB-KW"/>
</dbReference>
<protein>
    <recommendedName>
        <fullName evidence="6">Pseudouridine-5'-phosphate glycosidase</fullName>
        <shortName evidence="6">PsiMP glycosidase</shortName>
        <ecNumber evidence="6">4.2.1.70</ecNumber>
    </recommendedName>
</protein>
<evidence type="ECO:0000313" key="8">
    <source>
        <dbReference type="Proteomes" id="UP000562984"/>
    </source>
</evidence>
<feature type="active site" description="Proton donor" evidence="6">
    <location>
        <position position="39"/>
    </location>
</feature>
<keyword evidence="4 6" id="KW-0456">Lyase</keyword>
<feature type="active site" description="Nucleophile" evidence="6">
    <location>
        <position position="173"/>
    </location>
</feature>
<keyword evidence="1 6" id="KW-0479">Metal-binding</keyword>
<dbReference type="Gene3D" id="3.40.1790.10">
    <property type="entry name" value="Indigoidine synthase domain"/>
    <property type="match status" value="1"/>
</dbReference>
<proteinExistence type="inferred from homology"/>
<comment type="subunit">
    <text evidence="6">Homotrimer.</text>
</comment>
<feature type="binding site" evidence="6">
    <location>
        <position position="152"/>
    </location>
    <ligand>
        <name>Mn(2+)</name>
        <dbReference type="ChEBI" id="CHEBI:29035"/>
    </ligand>
</feature>
<accession>A0A849A3R7</accession>
<dbReference type="HAMAP" id="MF_01876">
    <property type="entry name" value="PsiMP_glycosidase"/>
    <property type="match status" value="1"/>
</dbReference>
<feature type="binding site" evidence="6">
    <location>
        <position position="100"/>
    </location>
    <ligand>
        <name>substrate</name>
    </ligand>
</feature>
<evidence type="ECO:0000313" key="7">
    <source>
        <dbReference type="EMBL" id="NNG35249.1"/>
    </source>
</evidence>
<comment type="similarity">
    <text evidence="6">Belongs to the pseudouridine-5'-phosphate glycosidase family.</text>
</comment>
<feature type="binding site" evidence="6">
    <location>
        <begin position="154"/>
        <end position="156"/>
    </location>
    <ligand>
        <name>substrate</name>
    </ligand>
</feature>
<dbReference type="GO" id="GO:0005737">
    <property type="term" value="C:cytoplasm"/>
    <property type="evidence" value="ECO:0007669"/>
    <property type="project" value="TreeGrafter"/>
</dbReference>
<dbReference type="GO" id="GO:0046113">
    <property type="term" value="P:nucleobase catabolic process"/>
    <property type="evidence" value="ECO:0007669"/>
    <property type="project" value="UniProtKB-UniRule"/>
</dbReference>
<dbReference type="Pfam" id="PF04227">
    <property type="entry name" value="Indigoidine_A"/>
    <property type="match status" value="1"/>
</dbReference>
<dbReference type="AlphaFoldDB" id="A0A849A3R7"/>
<evidence type="ECO:0000256" key="4">
    <source>
        <dbReference type="ARBA" id="ARBA00023239"/>
    </source>
</evidence>
<dbReference type="SUPFAM" id="SSF110581">
    <property type="entry name" value="Indigoidine synthase A-like"/>
    <property type="match status" value="1"/>
</dbReference>
<dbReference type="RefSeq" id="WP_171198851.1">
    <property type="nucleotide sequence ID" value="NZ_JABEND010000002.1"/>
</dbReference>
<evidence type="ECO:0000256" key="6">
    <source>
        <dbReference type="HAMAP-Rule" id="MF_01876"/>
    </source>
</evidence>
<evidence type="ECO:0000256" key="2">
    <source>
        <dbReference type="ARBA" id="ARBA00022801"/>
    </source>
</evidence>
<comment type="caution">
    <text evidence="7">The sequence shown here is derived from an EMBL/GenBank/DDBJ whole genome shotgun (WGS) entry which is preliminary data.</text>
</comment>
<comment type="function">
    <text evidence="6">Catalyzes the reversible cleavage of pseudouridine 5'-phosphate (PsiMP) to ribose 5-phosphate and uracil. Functions biologically in the cleavage direction, as part of a pseudouridine degradation pathway.</text>
</comment>
<evidence type="ECO:0000256" key="1">
    <source>
        <dbReference type="ARBA" id="ARBA00022723"/>
    </source>
</evidence>
<evidence type="ECO:0000256" key="3">
    <source>
        <dbReference type="ARBA" id="ARBA00023211"/>
    </source>
</evidence>
<dbReference type="EC" id="4.2.1.70" evidence="6"/>
<comment type="catalytic activity">
    <reaction evidence="6">
        <text>D-ribose 5-phosphate + uracil = psi-UMP + H2O</text>
        <dbReference type="Rhea" id="RHEA:18337"/>
        <dbReference type="ChEBI" id="CHEBI:15377"/>
        <dbReference type="ChEBI" id="CHEBI:17568"/>
        <dbReference type="ChEBI" id="CHEBI:58380"/>
        <dbReference type="ChEBI" id="CHEBI:78346"/>
        <dbReference type="EC" id="4.2.1.70"/>
    </reaction>
</comment>
<comment type="cofactor">
    <cofactor evidence="6">
        <name>Mn(2+)</name>
        <dbReference type="ChEBI" id="CHEBI:29035"/>
    </cofactor>
    <text evidence="6">Binds 1 Mn(2+) ion per subunit.</text>
</comment>
<dbReference type="PANTHER" id="PTHR42909">
    <property type="entry name" value="ZGC:136858"/>
    <property type="match status" value="1"/>
</dbReference>
<name>A0A849A3R7_9ACTN</name>
<gene>
    <name evidence="6" type="primary">psuG</name>
    <name evidence="7" type="ORF">HKD39_05885</name>
</gene>
<dbReference type="Proteomes" id="UP000562984">
    <property type="component" value="Unassembled WGS sequence"/>
</dbReference>
<keyword evidence="5 6" id="KW-0326">Glycosidase</keyword>
<feature type="binding site" evidence="6">
    <location>
        <position position="120"/>
    </location>
    <ligand>
        <name>substrate</name>
    </ligand>
</feature>
<dbReference type="GO" id="GO:0004730">
    <property type="term" value="F:pseudouridylate synthase activity"/>
    <property type="evidence" value="ECO:0007669"/>
    <property type="project" value="UniProtKB-UniRule"/>
</dbReference>
<evidence type="ECO:0000256" key="5">
    <source>
        <dbReference type="ARBA" id="ARBA00023295"/>
    </source>
</evidence>
<reference evidence="7 8" key="1">
    <citation type="submission" date="2020-05" db="EMBL/GenBank/DDBJ databases">
        <title>Nakamurella sp. DB0629 isolated from air conditioner.</title>
        <authorList>
            <person name="Kim D.H."/>
            <person name="Kim D.-U."/>
        </authorList>
    </citation>
    <scope>NUCLEOTIDE SEQUENCE [LARGE SCALE GENOMIC DNA]</scope>
    <source>
        <strain evidence="7 8">DB0629</strain>
    </source>
</reference>